<name>A0A0V0J3B7_SCHSO</name>
<dbReference type="GO" id="GO:0000502">
    <property type="term" value="C:proteasome complex"/>
    <property type="evidence" value="ECO:0007669"/>
    <property type="project" value="UniProtKB-KW"/>
</dbReference>
<dbReference type="AlphaFoldDB" id="A0A0V0J3B7"/>
<organism evidence="1">
    <name type="scientific">Schistocephalus solidus</name>
    <name type="common">Tapeworm</name>
    <dbReference type="NCBI Taxonomy" id="70667"/>
    <lineage>
        <taxon>Eukaryota</taxon>
        <taxon>Metazoa</taxon>
        <taxon>Spiralia</taxon>
        <taxon>Lophotrochozoa</taxon>
        <taxon>Platyhelminthes</taxon>
        <taxon>Cestoda</taxon>
        <taxon>Eucestoda</taxon>
        <taxon>Diphyllobothriidea</taxon>
        <taxon>Diphyllobothriidae</taxon>
        <taxon>Schistocephalus</taxon>
    </lineage>
</organism>
<proteinExistence type="predicted"/>
<feature type="non-terminal residue" evidence="1">
    <location>
        <position position="1"/>
    </location>
</feature>
<accession>A0A0V0J3B7</accession>
<dbReference type="EMBL" id="GEEE01003452">
    <property type="protein sequence ID" value="JAP59773.1"/>
    <property type="molecule type" value="Transcribed_RNA"/>
</dbReference>
<evidence type="ECO:0000313" key="1">
    <source>
        <dbReference type="EMBL" id="JAP59773.1"/>
    </source>
</evidence>
<reference evidence="1" key="1">
    <citation type="submission" date="2016-01" db="EMBL/GenBank/DDBJ databases">
        <title>Reference transcriptome for the parasite Schistocephalus solidus: insights into the molecular evolution of parasitism.</title>
        <authorList>
            <person name="Hebert F.O."/>
            <person name="Grambauer S."/>
            <person name="Barber I."/>
            <person name="Landry C.R."/>
            <person name="Aubin-Horth N."/>
        </authorList>
    </citation>
    <scope>NUCLEOTIDE SEQUENCE</scope>
</reference>
<protein>
    <submittedName>
        <fullName evidence="1">26S proteasome complex subunit DSS1</fullName>
    </submittedName>
</protein>
<sequence>FFFEENNFIKKRGWVTISLEQSREEQKSVLVSRILPSVQLKILPQRCRRPSCPPKVKLLLCLQPYQPTHRPETLQSRHLPLEYLDPTGPWVYWIHSQNQKRWSFPRMS</sequence>
<gene>
    <name evidence="1" type="primary">DSS1</name>
    <name evidence="1" type="ORF">TR36272</name>
</gene>
<keyword evidence="1" id="KW-0647">Proteasome</keyword>